<dbReference type="EMBL" id="CAADRN010000153">
    <property type="protein sequence ID" value="VFU13930.1"/>
    <property type="molecule type" value="Genomic_DNA"/>
</dbReference>
<dbReference type="NCBIfam" id="NF040727">
    <property type="entry name" value="SBP_SaoB_CU"/>
    <property type="match status" value="1"/>
</dbReference>
<protein>
    <submittedName>
        <fullName evidence="1">Uncharacterized protein</fullName>
    </submittedName>
</protein>
<name>A0A485LY63_9ZZZZ</name>
<proteinExistence type="predicted"/>
<reference evidence="1" key="1">
    <citation type="submission" date="2019-03" db="EMBL/GenBank/DDBJ databases">
        <authorList>
            <person name="Hao L."/>
        </authorList>
    </citation>
    <scope>NUCLEOTIDE SEQUENCE</scope>
</reference>
<sequence>MKNCLATAAVIALLLVVSLLNFPQREDDNGKVKIGAPDDTGGMILHYLVNEKGYKGAEVKGSFELYQVKDCCASTSQWALSTNLYDLAVMCPDAAASLLEKDRRFEVVSPVLVNSDIVVVRYGIEPKKIGISQNRSHQERITAGVFGPEVAAVSMLPSAIPYAYEKKAVDGVVVDALRGFTMAGEKIPAPAAAGGHVTYVLVVNKSFKEDPRYHEFIHLFQAAAEELNNPDVLVEEIKKYKNIDLGSEEVEEWNRLGIRHVFIIPGTQG</sequence>
<gene>
    <name evidence="1" type="ORF">SCFA_2360002</name>
</gene>
<evidence type="ECO:0000313" key="1">
    <source>
        <dbReference type="EMBL" id="VFU13930.1"/>
    </source>
</evidence>
<organism evidence="1">
    <name type="scientific">anaerobic digester metagenome</name>
    <dbReference type="NCBI Taxonomy" id="1263854"/>
    <lineage>
        <taxon>unclassified sequences</taxon>
        <taxon>metagenomes</taxon>
        <taxon>ecological metagenomes</taxon>
    </lineage>
</organism>
<dbReference type="AlphaFoldDB" id="A0A485LY63"/>
<accession>A0A485LY63</accession>